<dbReference type="RefSeq" id="WP_184790044.1">
    <property type="nucleotide sequence ID" value="NZ_BONT01000109.1"/>
</dbReference>
<protein>
    <submittedName>
        <fullName evidence="1">Uncharacterized protein</fullName>
    </submittedName>
</protein>
<dbReference type="Proteomes" id="UP000548476">
    <property type="component" value="Unassembled WGS sequence"/>
</dbReference>
<proteinExistence type="predicted"/>
<comment type="caution">
    <text evidence="1">The sequence shown here is derived from an EMBL/GenBank/DDBJ whole genome shotgun (WGS) entry which is preliminary data.</text>
</comment>
<reference evidence="1 2" key="1">
    <citation type="submission" date="2020-08" db="EMBL/GenBank/DDBJ databases">
        <title>Genomic Encyclopedia of Type Strains, Phase IV (KMG-IV): sequencing the most valuable type-strain genomes for metagenomic binning, comparative biology and taxonomic classification.</title>
        <authorList>
            <person name="Goeker M."/>
        </authorList>
    </citation>
    <scope>NUCLEOTIDE SEQUENCE [LARGE SCALE GENOMIC DNA]</scope>
    <source>
        <strain evidence="1 2">YIM 65646</strain>
    </source>
</reference>
<dbReference type="EMBL" id="JACHGT010000011">
    <property type="protein sequence ID" value="MBB6037235.1"/>
    <property type="molecule type" value="Genomic_DNA"/>
</dbReference>
<evidence type="ECO:0000313" key="1">
    <source>
        <dbReference type="EMBL" id="MBB6037235.1"/>
    </source>
</evidence>
<accession>A0A841FMJ6</accession>
<dbReference type="AlphaFoldDB" id="A0A841FMJ6"/>
<name>A0A841FMJ6_9ACTN</name>
<gene>
    <name evidence="1" type="ORF">HNR73_005108</name>
</gene>
<evidence type="ECO:0000313" key="2">
    <source>
        <dbReference type="Proteomes" id="UP000548476"/>
    </source>
</evidence>
<sequence>MVARTASGNYPHPIEVAVFPSGADSIVAFSVGPHAANGGGQVPLANVVDGEGAGLNPAFAVEFEAADLHWLVPLLLRLAAGEDVSDEIRAAYRERHGKPPETMAIGR</sequence>
<keyword evidence="2" id="KW-1185">Reference proteome</keyword>
<organism evidence="1 2">
    <name type="scientific">Phytomonospora endophytica</name>
    <dbReference type="NCBI Taxonomy" id="714109"/>
    <lineage>
        <taxon>Bacteria</taxon>
        <taxon>Bacillati</taxon>
        <taxon>Actinomycetota</taxon>
        <taxon>Actinomycetes</taxon>
        <taxon>Micromonosporales</taxon>
        <taxon>Micromonosporaceae</taxon>
        <taxon>Phytomonospora</taxon>
    </lineage>
</organism>